<dbReference type="InterPro" id="IPR048279">
    <property type="entry name" value="MdtK-like"/>
</dbReference>
<evidence type="ECO:0000313" key="8">
    <source>
        <dbReference type="EMBL" id="CUN49047.1"/>
    </source>
</evidence>
<evidence type="ECO:0000256" key="5">
    <source>
        <dbReference type="ARBA" id="ARBA00022989"/>
    </source>
</evidence>
<reference evidence="8 10" key="1">
    <citation type="submission" date="2015-09" db="EMBL/GenBank/DDBJ databases">
        <authorList>
            <consortium name="Pathogen Informatics"/>
        </authorList>
    </citation>
    <scope>NUCLEOTIDE SEQUENCE [LARGE SCALE GENOMIC DNA]</scope>
    <source>
        <strain evidence="8 10">2789STDY5834841</strain>
    </source>
</reference>
<protein>
    <submittedName>
        <fullName evidence="9">MATE family efflux transporter</fullName>
    </submittedName>
    <submittedName>
        <fullName evidence="8">Multidrug export protein mepA</fullName>
    </submittedName>
</protein>
<evidence type="ECO:0000256" key="4">
    <source>
        <dbReference type="ARBA" id="ARBA00022692"/>
    </source>
</evidence>
<comment type="subcellular location">
    <subcellularLocation>
        <location evidence="1">Cell membrane</location>
        <topology evidence="1">Multi-pass membrane protein</topology>
    </subcellularLocation>
</comment>
<dbReference type="EMBL" id="CYZO01000001">
    <property type="protein sequence ID" value="CUN49047.1"/>
    <property type="molecule type" value="Genomic_DNA"/>
</dbReference>
<dbReference type="InterPro" id="IPR052031">
    <property type="entry name" value="Membrane_Transporter-Flippase"/>
</dbReference>
<dbReference type="Pfam" id="PF01554">
    <property type="entry name" value="MatE"/>
    <property type="match status" value="2"/>
</dbReference>
<feature type="transmembrane region" description="Helical" evidence="7">
    <location>
        <begin position="171"/>
        <end position="190"/>
    </location>
</feature>
<evidence type="ECO:0000256" key="2">
    <source>
        <dbReference type="ARBA" id="ARBA00022448"/>
    </source>
</evidence>
<dbReference type="GO" id="GO:0005886">
    <property type="term" value="C:plasma membrane"/>
    <property type="evidence" value="ECO:0007669"/>
    <property type="project" value="UniProtKB-SubCell"/>
</dbReference>
<feature type="transmembrane region" description="Helical" evidence="7">
    <location>
        <begin position="417"/>
        <end position="442"/>
    </location>
</feature>
<dbReference type="Proteomes" id="UP000292665">
    <property type="component" value="Unassembled WGS sequence"/>
</dbReference>
<reference evidence="9 11" key="2">
    <citation type="journal article" date="2019" name="Science, e1252229">
        <title>Invertible promoters mediate bacterial phase variation, antibiotic resistance, and host adaptation in the gut.</title>
        <authorList>
            <person name="Jiang X."/>
            <person name="Hall A.B."/>
            <person name="Arthur T.D."/>
            <person name="Plichta D.R."/>
            <person name="Covington C.T."/>
            <person name="Poyet M."/>
            <person name="Crothers J."/>
            <person name="Moses P.L."/>
            <person name="Tolonen A.C."/>
            <person name="Vlamakis H."/>
            <person name="Alm E.J."/>
            <person name="Xavier R.J."/>
        </authorList>
    </citation>
    <scope>NUCLEOTIDE SEQUENCE [LARGE SCALE GENOMIC DNA]</scope>
    <source>
        <strain evidence="11">aa_0143</strain>
        <strain evidence="9">Aa_0143</strain>
    </source>
</reference>
<feature type="transmembrane region" description="Helical" evidence="7">
    <location>
        <begin position="364"/>
        <end position="382"/>
    </location>
</feature>
<evidence type="ECO:0000313" key="11">
    <source>
        <dbReference type="Proteomes" id="UP000292665"/>
    </source>
</evidence>
<evidence type="ECO:0000313" key="10">
    <source>
        <dbReference type="Proteomes" id="UP000095787"/>
    </source>
</evidence>
<feature type="transmembrane region" description="Helical" evidence="7">
    <location>
        <begin position="143"/>
        <end position="164"/>
    </location>
</feature>
<keyword evidence="3" id="KW-1003">Cell membrane</keyword>
<evidence type="ECO:0000256" key="1">
    <source>
        <dbReference type="ARBA" id="ARBA00004651"/>
    </source>
</evidence>
<keyword evidence="4 7" id="KW-0812">Transmembrane</keyword>
<dbReference type="NCBIfam" id="TIGR00797">
    <property type="entry name" value="matE"/>
    <property type="match status" value="1"/>
</dbReference>
<feature type="transmembrane region" description="Helical" evidence="7">
    <location>
        <begin position="389"/>
        <end position="411"/>
    </location>
</feature>
<keyword evidence="6 7" id="KW-0472">Membrane</keyword>
<feature type="transmembrane region" description="Helical" evidence="7">
    <location>
        <begin position="245"/>
        <end position="267"/>
    </location>
</feature>
<keyword evidence="5 7" id="KW-1133">Transmembrane helix</keyword>
<dbReference type="GO" id="GO:0015297">
    <property type="term" value="F:antiporter activity"/>
    <property type="evidence" value="ECO:0007669"/>
    <property type="project" value="InterPro"/>
</dbReference>
<dbReference type="EMBL" id="RCYR01000019">
    <property type="protein sequence ID" value="RYS78932.1"/>
    <property type="molecule type" value="Genomic_DNA"/>
</dbReference>
<dbReference type="PANTHER" id="PTHR43549:SF3">
    <property type="entry name" value="MULTIDRUG RESISTANCE PROTEIN YPNP-RELATED"/>
    <property type="match status" value="1"/>
</dbReference>
<feature type="transmembrane region" description="Helical" evidence="7">
    <location>
        <begin position="287"/>
        <end position="309"/>
    </location>
</feature>
<feature type="transmembrane region" description="Helical" evidence="7">
    <location>
        <begin position="100"/>
        <end position="123"/>
    </location>
</feature>
<evidence type="ECO:0000256" key="6">
    <source>
        <dbReference type="ARBA" id="ARBA00023136"/>
    </source>
</evidence>
<accession>A0A173XDT1</accession>
<proteinExistence type="predicted"/>
<name>A0A173XDT1_9FIRM</name>
<feature type="transmembrane region" description="Helical" evidence="7">
    <location>
        <begin position="14"/>
        <end position="32"/>
    </location>
</feature>
<organism evidence="8 10">
    <name type="scientific">[Ruminococcus] torques</name>
    <dbReference type="NCBI Taxonomy" id="33039"/>
    <lineage>
        <taxon>Bacteria</taxon>
        <taxon>Bacillati</taxon>
        <taxon>Bacillota</taxon>
        <taxon>Clostridia</taxon>
        <taxon>Lachnospirales</taxon>
        <taxon>Lachnospiraceae</taxon>
        <taxon>Mediterraneibacter</taxon>
    </lineage>
</organism>
<feature type="transmembrane region" description="Helical" evidence="7">
    <location>
        <begin position="321"/>
        <end position="344"/>
    </location>
</feature>
<dbReference type="PANTHER" id="PTHR43549">
    <property type="entry name" value="MULTIDRUG RESISTANCE PROTEIN YPNP-RELATED"/>
    <property type="match status" value="1"/>
</dbReference>
<dbReference type="CDD" id="cd13138">
    <property type="entry name" value="MATE_yoeA_like"/>
    <property type="match status" value="1"/>
</dbReference>
<evidence type="ECO:0000313" key="9">
    <source>
        <dbReference type="EMBL" id="RYS78932.1"/>
    </source>
</evidence>
<dbReference type="PIRSF" id="PIRSF006603">
    <property type="entry name" value="DinF"/>
    <property type="match status" value="1"/>
</dbReference>
<evidence type="ECO:0000256" key="3">
    <source>
        <dbReference type="ARBA" id="ARBA00022475"/>
    </source>
</evidence>
<keyword evidence="2" id="KW-0813">Transport</keyword>
<sequence length="458" mass="49725">MSTNIQKNQITEGIIWRQLLLFFFPILLGTFFQQLYNTIDSVIVGQFVGKEALAAVGGSSAQIVAFVVGFFTGLSSGASVTIAQFFGAKDSRSANKGLHTAYAIAAFGGLILTVSGIILTPFLLEMMNTPADIVADSAVYLRIYFAGIIFVLIYNMGSAILRATGDSKRPLYYLIVCCIINIVLDVLFVIVFHMGVMGVAVATLIAQAVSAVLVTLKLMRSEGILKLSVKQIRFHGSILKMQLKLGLPTGFEAILFSITNIAIQSAVNTFGTDTTAAWSAYGKLDAIFWMVSTAFGIAITTFVGQNYGAGKMDRVRKSTRVCLLMDFIVSAVLVVFLIAARFLLFRLFTNDSHVIEIGCDMLVLITPWYIVYVFIEVIAGALRGVGNVVVPVAITLLGVCVLRIAWLAAMLKISPTISAIILSYPVTWVITALAFIIYYIYITHKTIAGSSKKHVPKL</sequence>
<gene>
    <name evidence="8" type="primary">mepA_1</name>
    <name evidence="9" type="ORF">EAI93_09750</name>
    <name evidence="8" type="ORF">ERS852456_00034</name>
</gene>
<feature type="transmembrane region" description="Helical" evidence="7">
    <location>
        <begin position="63"/>
        <end position="88"/>
    </location>
</feature>
<dbReference type="InterPro" id="IPR002528">
    <property type="entry name" value="MATE_fam"/>
</dbReference>
<dbReference type="AlphaFoldDB" id="A0A173XDT1"/>
<dbReference type="RefSeq" id="WP_004847747.1">
    <property type="nucleotide sequence ID" value="NZ_AP028249.1"/>
</dbReference>
<dbReference type="Proteomes" id="UP000095787">
    <property type="component" value="Unassembled WGS sequence"/>
</dbReference>
<feature type="transmembrane region" description="Helical" evidence="7">
    <location>
        <begin position="196"/>
        <end position="216"/>
    </location>
</feature>
<dbReference type="GeneID" id="97328135"/>
<evidence type="ECO:0000256" key="7">
    <source>
        <dbReference type="SAM" id="Phobius"/>
    </source>
</evidence>
<dbReference type="GO" id="GO:0042910">
    <property type="term" value="F:xenobiotic transmembrane transporter activity"/>
    <property type="evidence" value="ECO:0007669"/>
    <property type="project" value="InterPro"/>
</dbReference>